<feature type="compositionally biased region" description="Gly residues" evidence="1">
    <location>
        <begin position="237"/>
        <end position="247"/>
    </location>
</feature>
<dbReference type="InterPro" id="IPR045582">
    <property type="entry name" value="Trehalase-like_N"/>
</dbReference>
<evidence type="ECO:0000313" key="3">
    <source>
        <dbReference type="EMBL" id="GGZ43481.1"/>
    </source>
</evidence>
<dbReference type="EMBL" id="BMVW01000030">
    <property type="protein sequence ID" value="GGZ43481.1"/>
    <property type="molecule type" value="Genomic_DNA"/>
</dbReference>
<evidence type="ECO:0000256" key="1">
    <source>
        <dbReference type="SAM" id="MobiDB-lite"/>
    </source>
</evidence>
<organism evidence="3 4">
    <name type="scientific">Streptomyces poonensis</name>
    <dbReference type="NCBI Taxonomy" id="68255"/>
    <lineage>
        <taxon>Bacteria</taxon>
        <taxon>Bacillati</taxon>
        <taxon>Actinomycetota</taxon>
        <taxon>Actinomycetes</taxon>
        <taxon>Kitasatosporales</taxon>
        <taxon>Streptomycetaceae</taxon>
        <taxon>Streptomyces</taxon>
    </lineage>
</organism>
<reference evidence="3" key="2">
    <citation type="submission" date="2020-09" db="EMBL/GenBank/DDBJ databases">
        <authorList>
            <person name="Sun Q."/>
            <person name="Ohkuma M."/>
        </authorList>
    </citation>
    <scope>NUCLEOTIDE SEQUENCE</scope>
    <source>
        <strain evidence="3">JCM 4815</strain>
    </source>
</reference>
<dbReference type="SUPFAM" id="SSF48208">
    <property type="entry name" value="Six-hairpin glycosidases"/>
    <property type="match status" value="1"/>
</dbReference>
<dbReference type="Pfam" id="PF19291">
    <property type="entry name" value="TREH_N"/>
    <property type="match status" value="1"/>
</dbReference>
<name>A0A918QFL0_9ACTN</name>
<sequence length="247" mass="25334">MDRYPPIAEHGMTGDPQTAALVSSGGTIDWWRTPRFDSPSVFASLLDSERGGHCGLTAEVPDGDGTAVRQLYLSDTAVLVTRFTAPGGVGEVAEFMPPVTSSSATDRHRLVRVVRVVRGSLPFAFDCRPRFDYGRAPHTLTQSDSRSAVLHGPGTDLHVQTTDGAALRADGADPVGLFAEEIGPTGEQLGNFPQAFTHLALVTAAMASDEELSRAGSAPAVGASPHAAARGPAGPAGPAGPGGVGGG</sequence>
<feature type="compositionally biased region" description="Low complexity" evidence="1">
    <location>
        <begin position="216"/>
        <end position="233"/>
    </location>
</feature>
<keyword evidence="4" id="KW-1185">Reference proteome</keyword>
<dbReference type="AlphaFoldDB" id="A0A918QFL0"/>
<dbReference type="GO" id="GO:0005975">
    <property type="term" value="P:carbohydrate metabolic process"/>
    <property type="evidence" value="ECO:0007669"/>
    <property type="project" value="InterPro"/>
</dbReference>
<proteinExistence type="predicted"/>
<comment type="caution">
    <text evidence="3">The sequence shown here is derived from an EMBL/GenBank/DDBJ whole genome shotgun (WGS) entry which is preliminary data.</text>
</comment>
<reference evidence="3" key="1">
    <citation type="journal article" date="2014" name="Int. J. Syst. Evol. Microbiol.">
        <title>Complete genome sequence of Corynebacterium casei LMG S-19264T (=DSM 44701T), isolated from a smear-ripened cheese.</title>
        <authorList>
            <consortium name="US DOE Joint Genome Institute (JGI-PGF)"/>
            <person name="Walter F."/>
            <person name="Albersmeier A."/>
            <person name="Kalinowski J."/>
            <person name="Ruckert C."/>
        </authorList>
    </citation>
    <scope>NUCLEOTIDE SEQUENCE</scope>
    <source>
        <strain evidence="3">JCM 4815</strain>
    </source>
</reference>
<accession>A0A918QFL0</accession>
<evidence type="ECO:0000313" key="4">
    <source>
        <dbReference type="Proteomes" id="UP000622166"/>
    </source>
</evidence>
<dbReference type="InterPro" id="IPR008928">
    <property type="entry name" value="6-hairpin_glycosidase_sf"/>
</dbReference>
<evidence type="ECO:0000259" key="2">
    <source>
        <dbReference type="Pfam" id="PF19291"/>
    </source>
</evidence>
<feature type="domain" description="Trehalase-like N-terminal" evidence="2">
    <location>
        <begin position="5"/>
        <end position="149"/>
    </location>
</feature>
<protein>
    <recommendedName>
        <fullName evidence="2">Trehalase-like N-terminal domain-containing protein</fullName>
    </recommendedName>
</protein>
<gene>
    <name evidence="3" type="ORF">GCM10010365_75060</name>
</gene>
<feature type="region of interest" description="Disordered" evidence="1">
    <location>
        <begin position="216"/>
        <end position="247"/>
    </location>
</feature>
<dbReference type="Proteomes" id="UP000622166">
    <property type="component" value="Unassembled WGS sequence"/>
</dbReference>